<dbReference type="FunFam" id="2.60.40.10:FF:000049">
    <property type="entry name" value="Leukocyte immunoglobulin-like receptor subfamily B member 1"/>
    <property type="match status" value="1"/>
</dbReference>
<evidence type="ECO:0000256" key="11">
    <source>
        <dbReference type="SAM" id="Phobius"/>
    </source>
</evidence>
<evidence type="ECO:0000256" key="9">
    <source>
        <dbReference type="ARBA" id="ARBA00023180"/>
    </source>
</evidence>
<dbReference type="GO" id="GO:0032396">
    <property type="term" value="F:inhibitory MHC class I receptor activity"/>
    <property type="evidence" value="ECO:0007669"/>
    <property type="project" value="TreeGrafter"/>
</dbReference>
<keyword evidence="7 11" id="KW-0472">Membrane</keyword>
<reference evidence="13" key="1">
    <citation type="submission" date="2025-08" db="UniProtKB">
        <authorList>
            <consortium name="RefSeq"/>
        </authorList>
    </citation>
    <scope>IDENTIFICATION</scope>
</reference>
<dbReference type="InterPro" id="IPR036179">
    <property type="entry name" value="Ig-like_dom_sf"/>
</dbReference>
<dbReference type="Proteomes" id="UP000515126">
    <property type="component" value="Chromosome 7"/>
</dbReference>
<evidence type="ECO:0000256" key="1">
    <source>
        <dbReference type="ARBA" id="ARBA00004162"/>
    </source>
</evidence>
<evidence type="ECO:0000256" key="7">
    <source>
        <dbReference type="ARBA" id="ARBA00023136"/>
    </source>
</evidence>
<organism evidence="12 13">
    <name type="scientific">Mus caroli</name>
    <name type="common">Ryukyu mouse</name>
    <name type="synonym">Ricefield mouse</name>
    <dbReference type="NCBI Taxonomy" id="10089"/>
    <lineage>
        <taxon>Eukaryota</taxon>
        <taxon>Metazoa</taxon>
        <taxon>Chordata</taxon>
        <taxon>Craniata</taxon>
        <taxon>Vertebrata</taxon>
        <taxon>Euteleostomi</taxon>
        <taxon>Mammalia</taxon>
        <taxon>Eutheria</taxon>
        <taxon>Euarchontoglires</taxon>
        <taxon>Glires</taxon>
        <taxon>Rodentia</taxon>
        <taxon>Myomorpha</taxon>
        <taxon>Muroidea</taxon>
        <taxon>Muridae</taxon>
        <taxon>Murinae</taxon>
        <taxon>Mus</taxon>
        <taxon>Mus</taxon>
    </lineage>
</organism>
<evidence type="ECO:0000256" key="5">
    <source>
        <dbReference type="ARBA" id="ARBA00022737"/>
    </source>
</evidence>
<dbReference type="PANTHER" id="PTHR11738:SF179">
    <property type="entry name" value="LEUKOCYTE IMMUNOGLOBULIN-LIKE RECEPTOR SUBFAMILY A MEMBER 5"/>
    <property type="match status" value="1"/>
</dbReference>
<keyword evidence="12" id="KW-1185">Reference proteome</keyword>
<dbReference type="GeneID" id="110297349"/>
<keyword evidence="4" id="KW-0732">Signal</keyword>
<protein>
    <submittedName>
        <fullName evidence="13">LOW QUALITY PROTEIN: leukocyte immunoglobulin-like receptor subfamily A member 6</fullName>
    </submittedName>
</protein>
<evidence type="ECO:0000256" key="8">
    <source>
        <dbReference type="ARBA" id="ARBA00023157"/>
    </source>
</evidence>
<proteinExistence type="predicted"/>
<evidence type="ECO:0000313" key="12">
    <source>
        <dbReference type="Proteomes" id="UP000515126"/>
    </source>
</evidence>
<evidence type="ECO:0000256" key="3">
    <source>
        <dbReference type="ARBA" id="ARBA00022692"/>
    </source>
</evidence>
<keyword evidence="10" id="KW-0393">Immunoglobulin domain</keyword>
<keyword evidence="2" id="KW-1003">Cell membrane</keyword>
<dbReference type="SUPFAM" id="SSF48726">
    <property type="entry name" value="Immunoglobulin"/>
    <property type="match status" value="1"/>
</dbReference>
<dbReference type="GO" id="GO:0019221">
    <property type="term" value="P:cytokine-mediated signaling pathway"/>
    <property type="evidence" value="ECO:0007669"/>
    <property type="project" value="TreeGrafter"/>
</dbReference>
<name>A0A6P5PYG3_MUSCR</name>
<keyword evidence="8" id="KW-1015">Disulfide bond</keyword>
<dbReference type="GO" id="GO:0002764">
    <property type="term" value="P:immune response-regulating signaling pathway"/>
    <property type="evidence" value="ECO:0007669"/>
    <property type="project" value="TreeGrafter"/>
</dbReference>
<evidence type="ECO:0000256" key="4">
    <source>
        <dbReference type="ARBA" id="ARBA00022729"/>
    </source>
</evidence>
<comment type="subcellular location">
    <subcellularLocation>
        <location evidence="1">Cell membrane</location>
        <topology evidence="1">Single-pass membrane protein</topology>
    </subcellularLocation>
</comment>
<dbReference type="AlphaFoldDB" id="A0A6P5PYG3"/>
<dbReference type="PANTHER" id="PTHR11738">
    <property type="entry name" value="MHC CLASS I NK CELL RECEPTOR"/>
    <property type="match status" value="1"/>
</dbReference>
<dbReference type="Gene3D" id="2.60.40.10">
    <property type="entry name" value="Immunoglobulins"/>
    <property type="match status" value="1"/>
</dbReference>
<dbReference type="RefSeq" id="XP_021021754.1">
    <property type="nucleotide sequence ID" value="XM_021166095.2"/>
</dbReference>
<keyword evidence="5" id="KW-0677">Repeat</keyword>
<keyword evidence="3 11" id="KW-0812">Transmembrane</keyword>
<dbReference type="InterPro" id="IPR050412">
    <property type="entry name" value="Ig-like_Receptors_ImmuneReg"/>
</dbReference>
<gene>
    <name evidence="13" type="primary">LOC110297349</name>
</gene>
<keyword evidence="9" id="KW-0325">Glycoprotein</keyword>
<evidence type="ECO:0000256" key="10">
    <source>
        <dbReference type="ARBA" id="ARBA00023319"/>
    </source>
</evidence>
<dbReference type="GO" id="GO:0005886">
    <property type="term" value="C:plasma membrane"/>
    <property type="evidence" value="ECO:0007669"/>
    <property type="project" value="UniProtKB-SubCell"/>
</dbReference>
<keyword evidence="6 11" id="KW-1133">Transmembrane helix</keyword>
<accession>A0A6P5PYG3</accession>
<evidence type="ECO:0000256" key="2">
    <source>
        <dbReference type="ARBA" id="ARBA00022475"/>
    </source>
</evidence>
<evidence type="ECO:0000256" key="6">
    <source>
        <dbReference type="ARBA" id="ARBA00022989"/>
    </source>
</evidence>
<sequence>MDSQYNHSSGKFEILFALSSLTPNQRRTWIIDSELYVLHKEESPQTWDTQTPEEPENKGGIITLQCLSIEGYEKFILTKEDKKFLTTLDSWSIHFIGQYQALLSISIYMTPDHKGTCRCYGYYKNCPHLLSLPSDPLEVYISVEENQDHTMENLIRMGMAVVVLIVLSILATEAWRSHRQTHRAAGN</sequence>
<evidence type="ECO:0000313" key="13">
    <source>
        <dbReference type="RefSeq" id="XP_021021754.1"/>
    </source>
</evidence>
<dbReference type="KEGG" id="mcal:110297349"/>
<dbReference type="InterPro" id="IPR013783">
    <property type="entry name" value="Ig-like_fold"/>
</dbReference>
<feature type="transmembrane region" description="Helical" evidence="11">
    <location>
        <begin position="154"/>
        <end position="175"/>
    </location>
</feature>